<dbReference type="NCBIfam" id="TIGR01891">
    <property type="entry name" value="amidohydrolases"/>
    <property type="match status" value="1"/>
</dbReference>
<keyword evidence="5" id="KW-1185">Reference proteome</keyword>
<name>A0A1I5XQJ1_9BACT</name>
<dbReference type="InterPro" id="IPR036264">
    <property type="entry name" value="Bact_exopeptidase_dim_dom"/>
</dbReference>
<dbReference type="FunFam" id="3.30.70.360:FF:000004">
    <property type="entry name" value="Peptidase M20 domain-containing protein 2"/>
    <property type="match status" value="1"/>
</dbReference>
<dbReference type="InterPro" id="IPR052030">
    <property type="entry name" value="Peptidase_M20/M20A_hydrolases"/>
</dbReference>
<dbReference type="InterPro" id="IPR017439">
    <property type="entry name" value="Amidohydrolase"/>
</dbReference>
<dbReference type="RefSeq" id="WP_092019091.1">
    <property type="nucleotide sequence ID" value="NZ_FOXH01000015.1"/>
</dbReference>
<dbReference type="SUPFAM" id="SSF55031">
    <property type="entry name" value="Bacterial exopeptidase dimerisation domain"/>
    <property type="match status" value="1"/>
</dbReference>
<evidence type="ECO:0000313" key="5">
    <source>
        <dbReference type="Proteomes" id="UP000199306"/>
    </source>
</evidence>
<dbReference type="InterPro" id="IPR002933">
    <property type="entry name" value="Peptidase_M20"/>
</dbReference>
<dbReference type="SUPFAM" id="SSF53187">
    <property type="entry name" value="Zn-dependent exopeptidases"/>
    <property type="match status" value="1"/>
</dbReference>
<dbReference type="STRING" id="1079859.SAMN04515674_115115"/>
<sequence length="487" mass="52368">MKKTLLFASLLISVSGFAQKKKNAAIPQDTDKQTVISNIDKRFDEYAGISKQIWNFAELGYLEEKSSALLQEQLKKEGFTVQAGVAGIPTAFVATYGEGKPVIGILGEYDALPGLAQEVAPEIKPIPNQKGGHGCGHNLFGTASVAAAVEVKNWLKSSGQKGTVKIYGCPAEEGGSGKVYMVREGLFNDVDVVLHWHPGSLNSADAGTSLANKNGKFRFKGIAAHASASPERGRSALDGVEAMDNMVNMMREHIPSDTRIHYVITKGGEAPNVVPAFAEVYYYARNKDRDILQSVWKRIENAAQGAALGTGTKVEWEVLGGVYNLLPNITLAEIMHNNLVKAGGVIYNDEEKAFAEKISQTLGEQKVPLENAAKVKDFRDASETATSGGSTDVGDVSWTVPTVGLSTATWVPGSAAHSWQSTAASGMTIGQKGMIVAAKTLACTAIDLYKNQSLIEKARAEWLEKRGANFKYEALLGDRKPALDYRK</sequence>
<dbReference type="AlphaFoldDB" id="A0A1I5XQJ1"/>
<organism evidence="4 5">
    <name type="scientific">Pseudarcicella hirudinis</name>
    <dbReference type="NCBI Taxonomy" id="1079859"/>
    <lineage>
        <taxon>Bacteria</taxon>
        <taxon>Pseudomonadati</taxon>
        <taxon>Bacteroidota</taxon>
        <taxon>Cytophagia</taxon>
        <taxon>Cytophagales</taxon>
        <taxon>Flectobacillaceae</taxon>
        <taxon>Pseudarcicella</taxon>
    </lineage>
</organism>
<dbReference type="Pfam" id="PF07687">
    <property type="entry name" value="M20_dimer"/>
    <property type="match status" value="1"/>
</dbReference>
<keyword evidence="1" id="KW-0378">Hydrolase</keyword>
<dbReference type="GO" id="GO:0016805">
    <property type="term" value="F:dipeptidase activity"/>
    <property type="evidence" value="ECO:0007669"/>
    <property type="project" value="TreeGrafter"/>
</dbReference>
<dbReference type="Proteomes" id="UP000199306">
    <property type="component" value="Unassembled WGS sequence"/>
</dbReference>
<dbReference type="OrthoDB" id="9781032at2"/>
<protein>
    <submittedName>
        <fullName evidence="4">Aminobenzoyl-glutamate utilization protein B</fullName>
    </submittedName>
</protein>
<dbReference type="EMBL" id="FOXH01000015">
    <property type="protein sequence ID" value="SFQ34214.1"/>
    <property type="molecule type" value="Genomic_DNA"/>
</dbReference>
<dbReference type="InterPro" id="IPR011650">
    <property type="entry name" value="Peptidase_M20_dimer"/>
</dbReference>
<evidence type="ECO:0000259" key="3">
    <source>
        <dbReference type="Pfam" id="PF07687"/>
    </source>
</evidence>
<feature type="domain" description="Peptidase M20 dimerisation" evidence="3">
    <location>
        <begin position="214"/>
        <end position="304"/>
    </location>
</feature>
<evidence type="ECO:0000256" key="1">
    <source>
        <dbReference type="ARBA" id="ARBA00022801"/>
    </source>
</evidence>
<dbReference type="PANTHER" id="PTHR30575">
    <property type="entry name" value="PEPTIDASE M20"/>
    <property type="match status" value="1"/>
</dbReference>
<accession>A0A1I5XQJ1</accession>
<gene>
    <name evidence="4" type="ORF">SAMN04515674_115115</name>
</gene>
<keyword evidence="2" id="KW-0732">Signal</keyword>
<proteinExistence type="predicted"/>
<dbReference type="Gene3D" id="3.40.630.10">
    <property type="entry name" value="Zn peptidases"/>
    <property type="match status" value="1"/>
</dbReference>
<dbReference type="GO" id="GO:0046657">
    <property type="term" value="P:folic acid catabolic process"/>
    <property type="evidence" value="ECO:0007669"/>
    <property type="project" value="TreeGrafter"/>
</dbReference>
<reference evidence="4 5" key="1">
    <citation type="submission" date="2016-10" db="EMBL/GenBank/DDBJ databases">
        <authorList>
            <person name="de Groot N.N."/>
        </authorList>
    </citation>
    <scope>NUCLEOTIDE SEQUENCE [LARGE SCALE GENOMIC DNA]</scope>
    <source>
        <strain evidence="5">E92,LMG 26720,CCM 7988</strain>
    </source>
</reference>
<dbReference type="Pfam" id="PF01546">
    <property type="entry name" value="Peptidase_M20"/>
    <property type="match status" value="1"/>
</dbReference>
<evidence type="ECO:0000313" key="4">
    <source>
        <dbReference type="EMBL" id="SFQ34214.1"/>
    </source>
</evidence>
<dbReference type="PANTHER" id="PTHR30575:SF0">
    <property type="entry name" value="XAA-ARG DIPEPTIDASE"/>
    <property type="match status" value="1"/>
</dbReference>
<evidence type="ECO:0000256" key="2">
    <source>
        <dbReference type="SAM" id="SignalP"/>
    </source>
</evidence>
<dbReference type="GO" id="GO:0071713">
    <property type="term" value="F:para-aminobenzoyl-glutamate hydrolase activity"/>
    <property type="evidence" value="ECO:0007669"/>
    <property type="project" value="TreeGrafter"/>
</dbReference>
<feature type="signal peptide" evidence="2">
    <location>
        <begin position="1"/>
        <end position="18"/>
    </location>
</feature>
<dbReference type="InterPro" id="IPR017145">
    <property type="entry name" value="Aminobenzoyl-glu_utiliz_pB"/>
</dbReference>
<dbReference type="GO" id="GO:0005737">
    <property type="term" value="C:cytoplasm"/>
    <property type="evidence" value="ECO:0007669"/>
    <property type="project" value="TreeGrafter"/>
</dbReference>
<feature type="chain" id="PRO_5011688097" evidence="2">
    <location>
        <begin position="19"/>
        <end position="487"/>
    </location>
</feature>
<dbReference type="Gene3D" id="3.30.70.360">
    <property type="match status" value="1"/>
</dbReference>
<dbReference type="PIRSF" id="PIRSF037227">
    <property type="entry name" value="Aminobenzoyl-glu_utiliz_pB"/>
    <property type="match status" value="1"/>
</dbReference>